<dbReference type="SUPFAM" id="SSF46785">
    <property type="entry name" value="Winged helix' DNA-binding domain"/>
    <property type="match status" value="1"/>
</dbReference>
<evidence type="ECO:0000256" key="3">
    <source>
        <dbReference type="ARBA" id="ARBA00023163"/>
    </source>
</evidence>
<keyword evidence="7" id="KW-1185">Reference proteome</keyword>
<dbReference type="EMBL" id="JOJZ01000010">
    <property type="protein sequence ID" value="KID42123.1"/>
    <property type="molecule type" value="Genomic_DNA"/>
</dbReference>
<protein>
    <submittedName>
        <fullName evidence="5 6">Transcriptional regulator</fullName>
    </submittedName>
</protein>
<dbReference type="PATRIC" id="fig|1614.11.peg.127"/>
<dbReference type="EMBL" id="CP045562">
    <property type="protein sequence ID" value="QFX92571.1"/>
    <property type="molecule type" value="Genomic_DNA"/>
</dbReference>
<keyword evidence="3" id="KW-0804">Transcription</keyword>
<name>A0A0C1Q2T3_9LACO</name>
<gene>
    <name evidence="6" type="ORF">LF543_02930</name>
    <name evidence="5" type="ORF">LfDm3_0528</name>
</gene>
<organism evidence="5 7">
    <name type="scientific">Fructilactobacillus fructivorans</name>
    <dbReference type="NCBI Taxonomy" id="1614"/>
    <lineage>
        <taxon>Bacteria</taxon>
        <taxon>Bacillati</taxon>
        <taxon>Bacillota</taxon>
        <taxon>Bacilli</taxon>
        <taxon>Lactobacillales</taxon>
        <taxon>Lactobacillaceae</taxon>
        <taxon>Fructilactobacillus</taxon>
    </lineage>
</organism>
<evidence type="ECO:0000256" key="1">
    <source>
        <dbReference type="ARBA" id="ARBA00023015"/>
    </source>
</evidence>
<dbReference type="RefSeq" id="WP_010021564.1">
    <property type="nucleotide sequence ID" value="NZ_AZDS01000001.1"/>
</dbReference>
<evidence type="ECO:0000313" key="6">
    <source>
        <dbReference type="EMBL" id="QFX92571.1"/>
    </source>
</evidence>
<evidence type="ECO:0000256" key="2">
    <source>
        <dbReference type="ARBA" id="ARBA00023125"/>
    </source>
</evidence>
<dbReference type="InterPro" id="IPR002577">
    <property type="entry name" value="HTH_HxlR"/>
</dbReference>
<evidence type="ECO:0000313" key="8">
    <source>
        <dbReference type="Proteomes" id="UP000327194"/>
    </source>
</evidence>
<dbReference type="GO" id="GO:0003677">
    <property type="term" value="F:DNA binding"/>
    <property type="evidence" value="ECO:0007669"/>
    <property type="project" value="UniProtKB-KW"/>
</dbReference>
<dbReference type="KEGG" id="lfv:LF543_02930"/>
<dbReference type="AlphaFoldDB" id="A0A0C1Q2T3"/>
<dbReference type="InterPro" id="IPR036388">
    <property type="entry name" value="WH-like_DNA-bd_sf"/>
</dbReference>
<sequence>MNFTDKEIIHLCPKFQVAFQILGKKWNGLIIESFLLAGPLRFRELANKVEGCSDRVLTERLKELAREGIVEKQAGSNSGVAHYQLTTKGEELRPIMKEVHGWSDKWCDPDKA</sequence>
<dbReference type="STRING" id="1614.IV37_GL000126"/>
<reference evidence="6 8" key="2">
    <citation type="submission" date="2019-10" db="EMBL/GenBank/DDBJ databases">
        <title>Genome sequencing of Lactobacillus fructivorans.</title>
        <authorList>
            <person name="Kim K."/>
        </authorList>
    </citation>
    <scope>NUCLEOTIDE SEQUENCE [LARGE SCALE GENOMIC DNA]</scope>
    <source>
        <strain evidence="6 8">LF543</strain>
    </source>
</reference>
<accession>A0A0C1Q2T3</accession>
<dbReference type="PROSITE" id="PS51118">
    <property type="entry name" value="HTH_HXLR"/>
    <property type="match status" value="1"/>
</dbReference>
<dbReference type="Proteomes" id="UP000327194">
    <property type="component" value="Chromosome"/>
</dbReference>
<dbReference type="GeneID" id="74913215"/>
<dbReference type="Pfam" id="PF01638">
    <property type="entry name" value="HxlR"/>
    <property type="match status" value="1"/>
</dbReference>
<keyword evidence="2" id="KW-0238">DNA-binding</keyword>
<feature type="domain" description="HTH hxlR-type" evidence="4">
    <location>
        <begin position="12"/>
        <end position="111"/>
    </location>
</feature>
<evidence type="ECO:0000313" key="5">
    <source>
        <dbReference type="EMBL" id="KID42123.1"/>
    </source>
</evidence>
<dbReference type="Gene3D" id="1.10.10.10">
    <property type="entry name" value="Winged helix-like DNA-binding domain superfamily/Winged helix DNA-binding domain"/>
    <property type="match status" value="1"/>
</dbReference>
<evidence type="ECO:0000313" key="7">
    <source>
        <dbReference type="Proteomes" id="UP000031397"/>
    </source>
</evidence>
<dbReference type="Proteomes" id="UP000031397">
    <property type="component" value="Unassembled WGS sequence"/>
</dbReference>
<evidence type="ECO:0000259" key="4">
    <source>
        <dbReference type="PROSITE" id="PS51118"/>
    </source>
</evidence>
<dbReference type="InterPro" id="IPR036390">
    <property type="entry name" value="WH_DNA-bd_sf"/>
</dbReference>
<proteinExistence type="predicted"/>
<keyword evidence="1" id="KW-0805">Transcription regulation</keyword>
<reference evidence="5 7" key="1">
    <citation type="submission" date="2014-06" db="EMBL/GenBank/DDBJ databases">
        <title>Functional and comparative genomic analyses of the Drosophila gut microbiota identify candidate symbiosis factors.</title>
        <authorList>
            <person name="Newell P.D."/>
            <person name="Chaston J.M."/>
            <person name="Douglas A.E."/>
        </authorList>
    </citation>
    <scope>NUCLEOTIDE SEQUENCE [LARGE SCALE GENOMIC DNA]</scope>
    <source>
        <strain evidence="5 7">DmCS_002</strain>
    </source>
</reference>
<dbReference type="OrthoDB" id="9800966at2"/>
<dbReference type="PANTHER" id="PTHR33204">
    <property type="entry name" value="TRANSCRIPTIONAL REGULATOR, MARR FAMILY"/>
    <property type="match status" value="1"/>
</dbReference>
<dbReference type="PANTHER" id="PTHR33204:SF37">
    <property type="entry name" value="HTH-TYPE TRANSCRIPTIONAL REGULATOR YODB"/>
    <property type="match status" value="1"/>
</dbReference>